<dbReference type="HOGENOM" id="CLU_1899433_0_0_1"/>
<name>J3MS40_ORYBR</name>
<dbReference type="Proteomes" id="UP000006038">
    <property type="component" value="Chromosome 8"/>
</dbReference>
<evidence type="ECO:0000313" key="3">
    <source>
        <dbReference type="Proteomes" id="UP000006038"/>
    </source>
</evidence>
<organism evidence="2">
    <name type="scientific">Oryza brachyantha</name>
    <name type="common">malo sina</name>
    <dbReference type="NCBI Taxonomy" id="4533"/>
    <lineage>
        <taxon>Eukaryota</taxon>
        <taxon>Viridiplantae</taxon>
        <taxon>Streptophyta</taxon>
        <taxon>Embryophyta</taxon>
        <taxon>Tracheophyta</taxon>
        <taxon>Spermatophyta</taxon>
        <taxon>Magnoliopsida</taxon>
        <taxon>Liliopsida</taxon>
        <taxon>Poales</taxon>
        <taxon>Poaceae</taxon>
        <taxon>BOP clade</taxon>
        <taxon>Oryzoideae</taxon>
        <taxon>Oryzeae</taxon>
        <taxon>Oryzinae</taxon>
        <taxon>Oryza</taxon>
    </lineage>
</organism>
<dbReference type="Gramene" id="OB08G19190.1">
    <property type="protein sequence ID" value="OB08G19190.1"/>
    <property type="gene ID" value="OB08G19190"/>
</dbReference>
<keyword evidence="3" id="KW-1185">Reference proteome</keyword>
<evidence type="ECO:0000256" key="1">
    <source>
        <dbReference type="SAM" id="MobiDB-lite"/>
    </source>
</evidence>
<dbReference type="EnsemblPlants" id="OB08G19190.1">
    <property type="protein sequence ID" value="OB08G19190.1"/>
    <property type="gene ID" value="OB08G19190"/>
</dbReference>
<proteinExistence type="predicted"/>
<dbReference type="AlphaFoldDB" id="J3MS40"/>
<protein>
    <submittedName>
        <fullName evidence="2">Uncharacterized protein</fullName>
    </submittedName>
</protein>
<sequence length="134" mass="14911">MNRRVIPSSKIQANESHSINRKKPTQLGVDDDAVNCGGGFGGHQAQIQRSKGWPGRVPAENTVEESHEVTAQRRFLTSWTSRAGANGDLGPRVWGLEIGGDLAWIWDFMHRFGAQELVWRELDERFGKEIEGGA</sequence>
<accession>J3MS40</accession>
<reference evidence="2" key="1">
    <citation type="journal article" date="2013" name="Nat. Commun.">
        <title>Whole-genome sequencing of Oryza brachyantha reveals mechanisms underlying Oryza genome evolution.</title>
        <authorList>
            <person name="Chen J."/>
            <person name="Huang Q."/>
            <person name="Gao D."/>
            <person name="Wang J."/>
            <person name="Lang Y."/>
            <person name="Liu T."/>
            <person name="Li B."/>
            <person name="Bai Z."/>
            <person name="Luis Goicoechea J."/>
            <person name="Liang C."/>
            <person name="Chen C."/>
            <person name="Zhang W."/>
            <person name="Sun S."/>
            <person name="Liao Y."/>
            <person name="Zhang X."/>
            <person name="Yang L."/>
            <person name="Song C."/>
            <person name="Wang M."/>
            <person name="Shi J."/>
            <person name="Liu G."/>
            <person name="Liu J."/>
            <person name="Zhou H."/>
            <person name="Zhou W."/>
            <person name="Yu Q."/>
            <person name="An N."/>
            <person name="Chen Y."/>
            <person name="Cai Q."/>
            <person name="Wang B."/>
            <person name="Liu B."/>
            <person name="Min J."/>
            <person name="Huang Y."/>
            <person name="Wu H."/>
            <person name="Li Z."/>
            <person name="Zhang Y."/>
            <person name="Yin Y."/>
            <person name="Song W."/>
            <person name="Jiang J."/>
            <person name="Jackson S.A."/>
            <person name="Wing R.A."/>
            <person name="Wang J."/>
            <person name="Chen M."/>
        </authorList>
    </citation>
    <scope>NUCLEOTIDE SEQUENCE [LARGE SCALE GENOMIC DNA]</scope>
    <source>
        <strain evidence="2">cv. IRGC 101232</strain>
    </source>
</reference>
<feature type="region of interest" description="Disordered" evidence="1">
    <location>
        <begin position="1"/>
        <end position="28"/>
    </location>
</feature>
<reference evidence="2" key="2">
    <citation type="submission" date="2013-04" db="UniProtKB">
        <authorList>
            <consortium name="EnsemblPlants"/>
        </authorList>
    </citation>
    <scope>IDENTIFICATION</scope>
</reference>
<evidence type="ECO:0000313" key="2">
    <source>
        <dbReference type="EnsemblPlants" id="OB08G19190.1"/>
    </source>
</evidence>